<dbReference type="InterPro" id="IPR041581">
    <property type="entry name" value="Glyoxalase_6"/>
</dbReference>
<dbReference type="InterPro" id="IPR052164">
    <property type="entry name" value="Anthracycline_SecMetBiosynth"/>
</dbReference>
<organism evidence="2 3">
    <name type="scientific">Alkalidesulfovibrio alkalitolerans DSM 16529</name>
    <dbReference type="NCBI Taxonomy" id="1121439"/>
    <lineage>
        <taxon>Bacteria</taxon>
        <taxon>Pseudomonadati</taxon>
        <taxon>Thermodesulfobacteriota</taxon>
        <taxon>Desulfovibrionia</taxon>
        <taxon>Desulfovibrionales</taxon>
        <taxon>Desulfovibrionaceae</taxon>
        <taxon>Alkalidesulfovibrio</taxon>
    </lineage>
</organism>
<dbReference type="OrthoDB" id="9792323at2"/>
<dbReference type="InterPro" id="IPR037523">
    <property type="entry name" value="VOC_core"/>
</dbReference>
<reference evidence="2 3" key="1">
    <citation type="journal article" date="2013" name="Genome Announc.">
        <title>Draft genome sequences for three mercury-methylating, sulfate-reducing bacteria.</title>
        <authorList>
            <person name="Brown S.D."/>
            <person name="Hurt R.A.Jr."/>
            <person name="Gilmour C.C."/>
            <person name="Elias D.A."/>
        </authorList>
    </citation>
    <scope>NUCLEOTIDE SEQUENCE [LARGE SCALE GENOMIC DNA]</scope>
    <source>
        <strain evidence="2 3">DSM 16529</strain>
    </source>
</reference>
<comment type="caution">
    <text evidence="2">The sequence shown here is derived from an EMBL/GenBank/DDBJ whole genome shotgun (WGS) entry which is preliminary data.</text>
</comment>
<dbReference type="Pfam" id="PF18029">
    <property type="entry name" value="Glyoxalase_6"/>
    <property type="match status" value="1"/>
</dbReference>
<dbReference type="PATRIC" id="fig|1121439.3.peg.882"/>
<dbReference type="PANTHER" id="PTHR33993">
    <property type="entry name" value="GLYOXALASE-RELATED"/>
    <property type="match status" value="1"/>
</dbReference>
<dbReference type="STRING" id="1121439.dsat_2485"/>
<dbReference type="Gene3D" id="3.10.180.10">
    <property type="entry name" value="2,3-Dihydroxybiphenyl 1,2-Dioxygenase, domain 1"/>
    <property type="match status" value="1"/>
</dbReference>
<evidence type="ECO:0000313" key="3">
    <source>
        <dbReference type="Proteomes" id="UP000014975"/>
    </source>
</evidence>
<dbReference type="eggNOG" id="COG3324">
    <property type="taxonomic scope" value="Bacteria"/>
</dbReference>
<keyword evidence="3" id="KW-1185">Reference proteome</keyword>
<gene>
    <name evidence="2" type="ORF">dsat_2485</name>
</gene>
<dbReference type="InterPro" id="IPR029068">
    <property type="entry name" value="Glyas_Bleomycin-R_OHBP_Dase"/>
</dbReference>
<feature type="domain" description="VOC" evidence="1">
    <location>
        <begin position="3"/>
        <end position="117"/>
    </location>
</feature>
<name>S7TD56_9BACT</name>
<dbReference type="AlphaFoldDB" id="S7TD56"/>
<accession>S7TD56</accession>
<dbReference type="RefSeq" id="WP_020886371.1">
    <property type="nucleotide sequence ID" value="NZ_ATHI01000005.1"/>
</dbReference>
<sequence>MERMVHFDVFADNPERMAGFYAQAFGLDFVRDSRGENYWLRDGLDDGQSLIFGRVGKRPAHRVTGTPTIHTSSVDEALNRVVAAGGRVIVPRRAIPGIGYMAYCEDPEGNAFSIFQPDSQAA</sequence>
<dbReference type="Proteomes" id="UP000014975">
    <property type="component" value="Unassembled WGS sequence"/>
</dbReference>
<protein>
    <submittedName>
        <fullName evidence="2">Glyoxalase-like domain containing protein</fullName>
    </submittedName>
</protein>
<dbReference type="EMBL" id="ATHI01000005">
    <property type="protein sequence ID" value="EPR35122.1"/>
    <property type="molecule type" value="Genomic_DNA"/>
</dbReference>
<dbReference type="PROSITE" id="PS51819">
    <property type="entry name" value="VOC"/>
    <property type="match status" value="1"/>
</dbReference>
<evidence type="ECO:0000259" key="1">
    <source>
        <dbReference type="PROSITE" id="PS51819"/>
    </source>
</evidence>
<proteinExistence type="predicted"/>
<dbReference type="SUPFAM" id="SSF54593">
    <property type="entry name" value="Glyoxalase/Bleomycin resistance protein/Dihydroxybiphenyl dioxygenase"/>
    <property type="match status" value="1"/>
</dbReference>
<evidence type="ECO:0000313" key="2">
    <source>
        <dbReference type="EMBL" id="EPR35122.1"/>
    </source>
</evidence>
<dbReference type="PANTHER" id="PTHR33993:SF2">
    <property type="entry name" value="VOC DOMAIN-CONTAINING PROTEIN"/>
    <property type="match status" value="1"/>
</dbReference>